<protein>
    <submittedName>
        <fullName evidence="3">Uncharacterized protein</fullName>
    </submittedName>
</protein>
<feature type="transmembrane region" description="Helical" evidence="2">
    <location>
        <begin position="12"/>
        <end position="34"/>
    </location>
</feature>
<keyword evidence="4" id="KW-1185">Reference proteome</keyword>
<keyword evidence="2" id="KW-1133">Transmembrane helix</keyword>
<evidence type="ECO:0000256" key="2">
    <source>
        <dbReference type="SAM" id="Phobius"/>
    </source>
</evidence>
<dbReference type="OrthoDB" id="3170343at2759"/>
<dbReference type="EMBL" id="JABBWE010000040">
    <property type="protein sequence ID" value="KAG1791834.1"/>
    <property type="molecule type" value="Genomic_DNA"/>
</dbReference>
<keyword evidence="2" id="KW-0812">Transmembrane</keyword>
<proteinExistence type="predicted"/>
<reference evidence="3" key="1">
    <citation type="journal article" date="2020" name="New Phytol.">
        <title>Comparative genomics reveals dynamic genome evolution in host specialist ectomycorrhizal fungi.</title>
        <authorList>
            <person name="Lofgren L.A."/>
            <person name="Nguyen N.H."/>
            <person name="Vilgalys R."/>
            <person name="Ruytinx J."/>
            <person name="Liao H.L."/>
            <person name="Branco S."/>
            <person name="Kuo A."/>
            <person name="LaButti K."/>
            <person name="Lipzen A."/>
            <person name="Andreopoulos W."/>
            <person name="Pangilinan J."/>
            <person name="Riley R."/>
            <person name="Hundley H."/>
            <person name="Na H."/>
            <person name="Barry K."/>
            <person name="Grigoriev I.V."/>
            <person name="Stajich J.E."/>
            <person name="Kennedy P.G."/>
        </authorList>
    </citation>
    <scope>NUCLEOTIDE SEQUENCE</scope>
    <source>
        <strain evidence="3">S12</strain>
    </source>
</reference>
<dbReference type="Proteomes" id="UP000719766">
    <property type="component" value="Unassembled WGS sequence"/>
</dbReference>
<feature type="compositionally biased region" description="Gly residues" evidence="1">
    <location>
        <begin position="183"/>
        <end position="195"/>
    </location>
</feature>
<evidence type="ECO:0000313" key="4">
    <source>
        <dbReference type="Proteomes" id="UP000719766"/>
    </source>
</evidence>
<gene>
    <name evidence="3" type="ORF">HD556DRAFT_622588</name>
</gene>
<dbReference type="AlphaFoldDB" id="A0A9P7AL89"/>
<keyword evidence="2" id="KW-0472">Membrane</keyword>
<accession>A0A9P7AL89</accession>
<dbReference type="RefSeq" id="XP_041158572.1">
    <property type="nucleotide sequence ID" value="XM_041311114.1"/>
</dbReference>
<feature type="compositionally biased region" description="Gly residues" evidence="1">
    <location>
        <begin position="93"/>
        <end position="107"/>
    </location>
</feature>
<dbReference type="GeneID" id="64604878"/>
<name>A0A9P7AL89_9AGAM</name>
<sequence length="236" mass="24909">MYKVEDRAGGRANTHTSTALTFIVIAASSFYRIYIKPHRPTVFYLLNHNRQPIMSYDQGNKGSRRDFNDDSNYDPPINDQRTVPGGDSALSGSYGGSGTGQAGGYEGHAGRQGQQGLDQGDEYCDTDPGMAGNRSGQGIQDVNVPRAGQPGGGYDSAQDQSISGDGRSRGYERDADEYDDSGIGSGQAAGAGTGRGPKSKLSSMGSKFTGEAEKMAGKLSNDPSLQAKGEQRKTGF</sequence>
<comment type="caution">
    <text evidence="3">The sequence shown here is derived from an EMBL/GenBank/DDBJ whole genome shotgun (WGS) entry which is preliminary data.</text>
</comment>
<evidence type="ECO:0000313" key="3">
    <source>
        <dbReference type="EMBL" id="KAG1791834.1"/>
    </source>
</evidence>
<organism evidence="3 4">
    <name type="scientific">Suillus plorans</name>
    <dbReference type="NCBI Taxonomy" id="116603"/>
    <lineage>
        <taxon>Eukaryota</taxon>
        <taxon>Fungi</taxon>
        <taxon>Dikarya</taxon>
        <taxon>Basidiomycota</taxon>
        <taxon>Agaricomycotina</taxon>
        <taxon>Agaricomycetes</taxon>
        <taxon>Agaricomycetidae</taxon>
        <taxon>Boletales</taxon>
        <taxon>Suillineae</taxon>
        <taxon>Suillaceae</taxon>
        <taxon>Suillus</taxon>
    </lineage>
</organism>
<evidence type="ECO:0000256" key="1">
    <source>
        <dbReference type="SAM" id="MobiDB-lite"/>
    </source>
</evidence>
<feature type="region of interest" description="Disordered" evidence="1">
    <location>
        <begin position="55"/>
        <end position="236"/>
    </location>
</feature>